<dbReference type="Proteomes" id="UP000054337">
    <property type="component" value="Unassembled WGS sequence"/>
</dbReference>
<protein>
    <recommendedName>
        <fullName evidence="4">Ferric oxidoreductase domain-containing protein</fullName>
    </recommendedName>
</protein>
<name>W7ECL5_BIPV3</name>
<proteinExistence type="predicted"/>
<accession>W7ECL5</accession>
<evidence type="ECO:0000313" key="3">
    <source>
        <dbReference type="Proteomes" id="UP000054337"/>
    </source>
</evidence>
<dbReference type="HOGENOM" id="CLU_1461061_0_0_1"/>
<evidence type="ECO:0008006" key="4">
    <source>
        <dbReference type="Google" id="ProtNLM"/>
    </source>
</evidence>
<gene>
    <name evidence="2" type="ORF">COCVIDRAFT_112779</name>
</gene>
<dbReference type="GeneID" id="26250236"/>
<keyword evidence="1" id="KW-0812">Transmembrane</keyword>
<dbReference type="RefSeq" id="XP_014551502.1">
    <property type="nucleotide sequence ID" value="XM_014696016.1"/>
</dbReference>
<dbReference type="EMBL" id="KI968828">
    <property type="protein sequence ID" value="EUN21922.1"/>
    <property type="molecule type" value="Genomic_DNA"/>
</dbReference>
<feature type="transmembrane region" description="Helical" evidence="1">
    <location>
        <begin position="9"/>
        <end position="28"/>
    </location>
</feature>
<sequence>MNQQLNPSIWYSIVFSGLITFLILYFSTRLAFRWLVALITDAILKYLVYSTTSLFGISRWRISAKDAMFPLLYVSANGVCMGWGVKAAKELSRRSASMLATNLILLLPGFNVAADVLHISLRVYQKIHSIVGLIALIQASIHAGRELTAHGWTGNIDTISGMAVRTNVLALVLWSHASRHSAAWD</sequence>
<dbReference type="OrthoDB" id="4494341at2759"/>
<dbReference type="AlphaFoldDB" id="W7ECL5"/>
<keyword evidence="3" id="KW-1185">Reference proteome</keyword>
<reference evidence="2 3" key="1">
    <citation type="journal article" date="2013" name="PLoS Genet.">
        <title>Comparative genome structure, secondary metabolite, and effector coding capacity across Cochliobolus pathogens.</title>
        <authorList>
            <person name="Condon B.J."/>
            <person name="Leng Y."/>
            <person name="Wu D."/>
            <person name="Bushley K.E."/>
            <person name="Ohm R.A."/>
            <person name="Otillar R."/>
            <person name="Martin J."/>
            <person name="Schackwitz W."/>
            <person name="Grimwood J."/>
            <person name="MohdZainudin N."/>
            <person name="Xue C."/>
            <person name="Wang R."/>
            <person name="Manning V.A."/>
            <person name="Dhillon B."/>
            <person name="Tu Z.J."/>
            <person name="Steffenson B.J."/>
            <person name="Salamov A."/>
            <person name="Sun H."/>
            <person name="Lowry S."/>
            <person name="LaButti K."/>
            <person name="Han J."/>
            <person name="Copeland A."/>
            <person name="Lindquist E."/>
            <person name="Barry K."/>
            <person name="Schmutz J."/>
            <person name="Baker S.E."/>
            <person name="Ciuffetti L.M."/>
            <person name="Grigoriev I.V."/>
            <person name="Zhong S."/>
            <person name="Turgeon B.G."/>
        </authorList>
    </citation>
    <scope>NUCLEOTIDE SEQUENCE [LARGE SCALE GENOMIC DNA]</scope>
    <source>
        <strain evidence="2 3">FI3</strain>
    </source>
</reference>
<organism evidence="2 3">
    <name type="scientific">Bipolaris victoriae (strain FI3)</name>
    <name type="common">Victoria blight of oats agent</name>
    <name type="synonym">Cochliobolus victoriae</name>
    <dbReference type="NCBI Taxonomy" id="930091"/>
    <lineage>
        <taxon>Eukaryota</taxon>
        <taxon>Fungi</taxon>
        <taxon>Dikarya</taxon>
        <taxon>Ascomycota</taxon>
        <taxon>Pezizomycotina</taxon>
        <taxon>Dothideomycetes</taxon>
        <taxon>Pleosporomycetidae</taxon>
        <taxon>Pleosporales</taxon>
        <taxon>Pleosporineae</taxon>
        <taxon>Pleosporaceae</taxon>
        <taxon>Bipolaris</taxon>
    </lineage>
</organism>
<keyword evidence="1" id="KW-0472">Membrane</keyword>
<evidence type="ECO:0000313" key="2">
    <source>
        <dbReference type="EMBL" id="EUN21922.1"/>
    </source>
</evidence>
<feature type="transmembrane region" description="Helical" evidence="1">
    <location>
        <begin position="34"/>
        <end position="55"/>
    </location>
</feature>
<evidence type="ECO:0000256" key="1">
    <source>
        <dbReference type="SAM" id="Phobius"/>
    </source>
</evidence>
<keyword evidence="1" id="KW-1133">Transmembrane helix</keyword>